<dbReference type="EMBL" id="PFOB01000008">
    <property type="protein sequence ID" value="PIZ63935.1"/>
    <property type="molecule type" value="Genomic_DNA"/>
</dbReference>
<dbReference type="PANTHER" id="PTHR43221">
    <property type="entry name" value="PROTEASE HTPX"/>
    <property type="match status" value="1"/>
</dbReference>
<dbReference type="Gene3D" id="3.30.2010.10">
    <property type="entry name" value="Metalloproteases ('zincins'), catalytic domain"/>
    <property type="match status" value="1"/>
</dbReference>
<keyword evidence="7 12" id="KW-0378">Hydrolase</keyword>
<reference evidence="15" key="1">
    <citation type="submission" date="2017-09" db="EMBL/GenBank/DDBJ databases">
        <title>Depth-based differentiation of microbial function through sediment-hosted aquifers and enrichment of novel symbionts in the deep terrestrial subsurface.</title>
        <authorList>
            <person name="Probst A.J."/>
            <person name="Ladd B."/>
            <person name="Jarett J.K."/>
            <person name="Geller-Mcgrath D.E."/>
            <person name="Sieber C.M.K."/>
            <person name="Emerson J.B."/>
            <person name="Anantharaman K."/>
            <person name="Thomas B.C."/>
            <person name="Malmstrom R."/>
            <person name="Stieglmeier M."/>
            <person name="Klingl A."/>
            <person name="Woyke T."/>
            <person name="Ryan C.M."/>
            <person name="Banfield J.F."/>
        </authorList>
    </citation>
    <scope>NUCLEOTIDE SEQUENCE [LARGE SCALE GENOMIC DNA]</scope>
</reference>
<proteinExistence type="inferred from homology"/>
<feature type="binding site" evidence="12">
    <location>
        <position position="143"/>
    </location>
    <ligand>
        <name>Zn(2+)</name>
        <dbReference type="ChEBI" id="CHEBI:29105"/>
        <note>catalytic</note>
    </ligand>
</feature>
<feature type="active site" evidence="12">
    <location>
        <position position="144"/>
    </location>
</feature>
<organism evidence="14 15">
    <name type="scientific">Candidatus Roizmanbacteria bacterium CG_4_10_14_0_2_um_filter_39_13</name>
    <dbReference type="NCBI Taxonomy" id="1974825"/>
    <lineage>
        <taxon>Bacteria</taxon>
        <taxon>Candidatus Roizmaniibacteriota</taxon>
    </lineage>
</organism>
<keyword evidence="10 12" id="KW-0482">Metalloprotease</keyword>
<dbReference type="InterPro" id="IPR050083">
    <property type="entry name" value="HtpX_protease"/>
</dbReference>
<evidence type="ECO:0000256" key="9">
    <source>
        <dbReference type="ARBA" id="ARBA00022989"/>
    </source>
</evidence>
<keyword evidence="8 12" id="KW-0862">Zinc</keyword>
<evidence type="ECO:0000256" key="11">
    <source>
        <dbReference type="ARBA" id="ARBA00023136"/>
    </source>
</evidence>
<comment type="similarity">
    <text evidence="2 12">Belongs to the peptidase M48B family.</text>
</comment>
<evidence type="ECO:0000256" key="1">
    <source>
        <dbReference type="ARBA" id="ARBA00004651"/>
    </source>
</evidence>
<gene>
    <name evidence="12" type="primary">htpX</name>
    <name evidence="14" type="ORF">COY16_00615</name>
</gene>
<dbReference type="PANTHER" id="PTHR43221:SF1">
    <property type="entry name" value="PROTEASE HTPX"/>
    <property type="match status" value="1"/>
</dbReference>
<feature type="transmembrane region" description="Helical" evidence="12">
    <location>
        <begin position="12"/>
        <end position="33"/>
    </location>
</feature>
<feature type="binding site" evidence="12">
    <location>
        <position position="147"/>
    </location>
    <ligand>
        <name>Zn(2+)</name>
        <dbReference type="ChEBI" id="CHEBI:29105"/>
        <note>catalytic</note>
    </ligand>
</feature>
<keyword evidence="9 12" id="KW-1133">Transmembrane helix</keyword>
<feature type="transmembrane region" description="Helical" evidence="12">
    <location>
        <begin position="39"/>
        <end position="60"/>
    </location>
</feature>
<evidence type="ECO:0000256" key="5">
    <source>
        <dbReference type="ARBA" id="ARBA00022692"/>
    </source>
</evidence>
<dbReference type="AlphaFoldDB" id="A0A2M7U1L7"/>
<evidence type="ECO:0000256" key="8">
    <source>
        <dbReference type="ARBA" id="ARBA00022833"/>
    </source>
</evidence>
<evidence type="ECO:0000256" key="10">
    <source>
        <dbReference type="ARBA" id="ARBA00023049"/>
    </source>
</evidence>
<comment type="subcellular location">
    <subcellularLocation>
        <location evidence="1 12">Cell membrane</location>
        <topology evidence="1 12">Multi-pass membrane protein</topology>
    </subcellularLocation>
</comment>
<dbReference type="Pfam" id="PF01435">
    <property type="entry name" value="Peptidase_M48"/>
    <property type="match status" value="1"/>
</dbReference>
<feature type="binding site" evidence="12">
    <location>
        <position position="219"/>
    </location>
    <ligand>
        <name>Zn(2+)</name>
        <dbReference type="ChEBI" id="CHEBI:29105"/>
        <note>catalytic</note>
    </ligand>
</feature>
<evidence type="ECO:0000259" key="13">
    <source>
        <dbReference type="Pfam" id="PF01435"/>
    </source>
</evidence>
<dbReference type="InterPro" id="IPR022919">
    <property type="entry name" value="Pept_M48_protease_HtpX"/>
</dbReference>
<evidence type="ECO:0000313" key="14">
    <source>
        <dbReference type="EMBL" id="PIZ63935.1"/>
    </source>
</evidence>
<comment type="cofactor">
    <cofactor evidence="12">
        <name>Zn(2+)</name>
        <dbReference type="ChEBI" id="CHEBI:29105"/>
    </cofactor>
    <text evidence="12">Binds 1 zinc ion per subunit.</text>
</comment>
<evidence type="ECO:0000256" key="2">
    <source>
        <dbReference type="ARBA" id="ARBA00009779"/>
    </source>
</evidence>
<evidence type="ECO:0000256" key="7">
    <source>
        <dbReference type="ARBA" id="ARBA00022801"/>
    </source>
</evidence>
<feature type="transmembrane region" description="Helical" evidence="12">
    <location>
        <begin position="193"/>
        <end position="214"/>
    </location>
</feature>
<sequence length="295" mass="32732">MTIYSEIAHNRMKTYLIFGLFLLLFTGFFYAIGLSYGDANVYALMGFVIAFASSVGSYFYSDKIVLTTTHARLAKKEEFFDLYTVTENLAIASGIPMPKVYVIDDLSPNAFATGRNPKHGVVCATTGLLQMMSRTELEGVIAHELSHIRNYDILVSTITAVLVGTIGLTVDWIMRSFWWGGGNKDRNKSPITLVLLIAALIITPIVATLIQLAVSRRREYLADASGALLTRYPLGLANALEKINAYPRGVRSASSSTAHLFFANPFRKGERASWFTNLFSTHPPAEKRIEILRNM</sequence>
<evidence type="ECO:0000256" key="4">
    <source>
        <dbReference type="ARBA" id="ARBA00022670"/>
    </source>
</evidence>
<keyword evidence="6 12" id="KW-0479">Metal-binding</keyword>
<dbReference type="GO" id="GO:0008270">
    <property type="term" value="F:zinc ion binding"/>
    <property type="evidence" value="ECO:0007669"/>
    <property type="project" value="UniProtKB-UniRule"/>
</dbReference>
<keyword evidence="11 12" id="KW-0472">Membrane</keyword>
<evidence type="ECO:0000256" key="6">
    <source>
        <dbReference type="ARBA" id="ARBA00022723"/>
    </source>
</evidence>
<dbReference type="GO" id="GO:0005886">
    <property type="term" value="C:plasma membrane"/>
    <property type="evidence" value="ECO:0007669"/>
    <property type="project" value="UniProtKB-SubCell"/>
</dbReference>
<keyword evidence="3 12" id="KW-1003">Cell membrane</keyword>
<dbReference type="Proteomes" id="UP000228503">
    <property type="component" value="Unassembled WGS sequence"/>
</dbReference>
<accession>A0A2M7U1L7</accession>
<evidence type="ECO:0000313" key="15">
    <source>
        <dbReference type="Proteomes" id="UP000228503"/>
    </source>
</evidence>
<keyword evidence="4 12" id="KW-0645">Protease</keyword>
<evidence type="ECO:0000256" key="3">
    <source>
        <dbReference type="ARBA" id="ARBA00022475"/>
    </source>
</evidence>
<protein>
    <recommendedName>
        <fullName evidence="12">Protease HtpX homolog</fullName>
        <ecNumber evidence="12">3.4.24.-</ecNumber>
    </recommendedName>
</protein>
<dbReference type="GO" id="GO:0006508">
    <property type="term" value="P:proteolysis"/>
    <property type="evidence" value="ECO:0007669"/>
    <property type="project" value="UniProtKB-KW"/>
</dbReference>
<feature type="transmembrane region" description="Helical" evidence="12">
    <location>
        <begin position="153"/>
        <end position="173"/>
    </location>
</feature>
<dbReference type="GO" id="GO:0004222">
    <property type="term" value="F:metalloendopeptidase activity"/>
    <property type="evidence" value="ECO:0007669"/>
    <property type="project" value="UniProtKB-UniRule"/>
</dbReference>
<dbReference type="EC" id="3.4.24.-" evidence="12"/>
<dbReference type="InterPro" id="IPR001915">
    <property type="entry name" value="Peptidase_M48"/>
</dbReference>
<evidence type="ECO:0000256" key="12">
    <source>
        <dbReference type="HAMAP-Rule" id="MF_00188"/>
    </source>
</evidence>
<keyword evidence="5 12" id="KW-0812">Transmembrane</keyword>
<comment type="caution">
    <text evidence="14">The sequence shown here is derived from an EMBL/GenBank/DDBJ whole genome shotgun (WGS) entry which is preliminary data.</text>
</comment>
<feature type="domain" description="Peptidase M48" evidence="13">
    <location>
        <begin position="81"/>
        <end position="294"/>
    </location>
</feature>
<name>A0A2M7U1L7_9BACT</name>
<dbReference type="CDD" id="cd07340">
    <property type="entry name" value="M48B_Htpx_like"/>
    <property type="match status" value="1"/>
</dbReference>
<dbReference type="HAMAP" id="MF_00188">
    <property type="entry name" value="Pept_M48_protease_HtpX"/>
    <property type="match status" value="1"/>
</dbReference>